<protein>
    <submittedName>
        <fullName evidence="1">Uncharacterized protein</fullName>
    </submittedName>
</protein>
<dbReference type="InParanoid" id="A0DPX3"/>
<dbReference type="HOGENOM" id="CLU_1079507_0_0_1"/>
<dbReference type="KEGG" id="ptm:GSPATT00002489001"/>
<dbReference type="RefSeq" id="XP_001452487.1">
    <property type="nucleotide sequence ID" value="XM_001452450.1"/>
</dbReference>
<gene>
    <name evidence="1" type="ORF">GSPATT00002489001</name>
</gene>
<accession>A0DPX3</accession>
<name>A0DPX3_PARTE</name>
<evidence type="ECO:0000313" key="2">
    <source>
        <dbReference type="Proteomes" id="UP000000600"/>
    </source>
</evidence>
<proteinExistence type="predicted"/>
<dbReference type="Proteomes" id="UP000000600">
    <property type="component" value="Unassembled WGS sequence"/>
</dbReference>
<reference evidence="1 2" key="1">
    <citation type="journal article" date="2006" name="Nature">
        <title>Global trends of whole-genome duplications revealed by the ciliate Paramecium tetraurelia.</title>
        <authorList>
            <consortium name="Genoscope"/>
            <person name="Aury J.-M."/>
            <person name="Jaillon O."/>
            <person name="Duret L."/>
            <person name="Noel B."/>
            <person name="Jubin C."/>
            <person name="Porcel B.M."/>
            <person name="Segurens B."/>
            <person name="Daubin V."/>
            <person name="Anthouard V."/>
            <person name="Aiach N."/>
            <person name="Arnaiz O."/>
            <person name="Billaut A."/>
            <person name="Beisson J."/>
            <person name="Blanc I."/>
            <person name="Bouhouche K."/>
            <person name="Camara F."/>
            <person name="Duharcourt S."/>
            <person name="Guigo R."/>
            <person name="Gogendeau D."/>
            <person name="Katinka M."/>
            <person name="Keller A.-M."/>
            <person name="Kissmehl R."/>
            <person name="Klotz C."/>
            <person name="Koll F."/>
            <person name="Le Moue A."/>
            <person name="Lepere C."/>
            <person name="Malinsky S."/>
            <person name="Nowacki M."/>
            <person name="Nowak J.K."/>
            <person name="Plattner H."/>
            <person name="Poulain J."/>
            <person name="Ruiz F."/>
            <person name="Serrano V."/>
            <person name="Zagulski M."/>
            <person name="Dessen P."/>
            <person name="Betermier M."/>
            <person name="Weissenbach J."/>
            <person name="Scarpelli C."/>
            <person name="Schachter V."/>
            <person name="Sperling L."/>
            <person name="Meyer E."/>
            <person name="Cohen J."/>
            <person name="Wincker P."/>
        </authorList>
    </citation>
    <scope>NUCLEOTIDE SEQUENCE [LARGE SCALE GENOMIC DNA]</scope>
    <source>
        <strain evidence="1 2">Stock d4-2</strain>
    </source>
</reference>
<dbReference type="GeneID" id="5038255"/>
<evidence type="ECO:0000313" key="1">
    <source>
        <dbReference type="EMBL" id="CAK85090.1"/>
    </source>
</evidence>
<keyword evidence="2" id="KW-1185">Reference proteome</keyword>
<organism evidence="1 2">
    <name type="scientific">Paramecium tetraurelia</name>
    <dbReference type="NCBI Taxonomy" id="5888"/>
    <lineage>
        <taxon>Eukaryota</taxon>
        <taxon>Sar</taxon>
        <taxon>Alveolata</taxon>
        <taxon>Ciliophora</taxon>
        <taxon>Intramacronucleata</taxon>
        <taxon>Oligohymenophorea</taxon>
        <taxon>Peniculida</taxon>
        <taxon>Parameciidae</taxon>
        <taxon>Paramecium</taxon>
    </lineage>
</organism>
<dbReference type="EMBL" id="CT868540">
    <property type="protein sequence ID" value="CAK85090.1"/>
    <property type="molecule type" value="Genomic_DNA"/>
</dbReference>
<sequence>MQRIIKIGGLQLLNQYNVEFNSSRLIKNTNVIPILIVQSLKGLSKYFKKDKCTQINRSCTSPTLKQNIARKNSNQLLNFVNSNENRPVPNLFENVQRQNINAPVCQNATKGRILLIVMNILSQEDSKSKYLQLKETLNQRITSLELEFEKSYAIEKNAKNIVDQTDNYNHIGIEQERLKQIQNSRISKQKNQQLITINSRQQQIMKKNKLIDLRRQYLKSQKQPFITSAMKQIIHKQIIKFIHHSVKIYRQFRHRWWK</sequence>
<dbReference type="AlphaFoldDB" id="A0DPX3"/>